<evidence type="ECO:0000256" key="5">
    <source>
        <dbReference type="ARBA" id="ARBA00022741"/>
    </source>
</evidence>
<keyword evidence="3 12" id="KW-0949">S-adenosyl-L-methionine</keyword>
<dbReference type="GO" id="GO:0005525">
    <property type="term" value="F:GTP binding"/>
    <property type="evidence" value="ECO:0007669"/>
    <property type="project" value="UniProtKB-UniRule"/>
</dbReference>
<comment type="subunit">
    <text evidence="12">Monomer and homodimer.</text>
</comment>
<dbReference type="InterPro" id="IPR013785">
    <property type="entry name" value="Aldolase_TIM"/>
</dbReference>
<comment type="function">
    <text evidence="12">Catalyzes the cyclization of GTP to (8S)-3',8-cyclo-7,8-dihydroguanosine 5'-triphosphate.</text>
</comment>
<evidence type="ECO:0000256" key="9">
    <source>
        <dbReference type="ARBA" id="ARBA00023150"/>
    </source>
</evidence>
<feature type="binding site" evidence="12">
    <location>
        <position position="33"/>
    </location>
    <ligand>
        <name>S-adenosyl-L-methionine</name>
        <dbReference type="ChEBI" id="CHEBI:59789"/>
    </ligand>
</feature>
<feature type="binding site" evidence="12">
    <location>
        <position position="31"/>
    </location>
    <ligand>
        <name>[4Fe-4S] cluster</name>
        <dbReference type="ChEBI" id="CHEBI:49883"/>
        <label>1</label>
        <note>4Fe-4S-S-AdoMet</note>
    </ligand>
</feature>
<dbReference type="KEGG" id="bgok:Pr1d_19260"/>
<dbReference type="InterPro" id="IPR013483">
    <property type="entry name" value="MoaA"/>
</dbReference>
<reference evidence="14 15" key="1">
    <citation type="submission" date="2019-08" db="EMBL/GenBank/DDBJ databases">
        <title>Deep-cultivation of Planctomycetes and their phenomic and genomic characterization uncovers novel biology.</title>
        <authorList>
            <person name="Wiegand S."/>
            <person name="Jogler M."/>
            <person name="Boedeker C."/>
            <person name="Pinto D."/>
            <person name="Vollmers J."/>
            <person name="Rivas-Marin E."/>
            <person name="Kohn T."/>
            <person name="Peeters S.H."/>
            <person name="Heuer A."/>
            <person name="Rast P."/>
            <person name="Oberbeckmann S."/>
            <person name="Bunk B."/>
            <person name="Jeske O."/>
            <person name="Meyerdierks A."/>
            <person name="Storesund J.E."/>
            <person name="Kallscheuer N."/>
            <person name="Luecker S."/>
            <person name="Lage O.M."/>
            <person name="Pohl T."/>
            <person name="Merkel B.J."/>
            <person name="Hornburger P."/>
            <person name="Mueller R.-W."/>
            <person name="Bruemmer F."/>
            <person name="Labrenz M."/>
            <person name="Spormann A.M."/>
            <person name="Op den Camp H."/>
            <person name="Overmann J."/>
            <person name="Amann R."/>
            <person name="Jetten M.S.M."/>
            <person name="Mascher T."/>
            <person name="Medema M.H."/>
            <person name="Devos D.P."/>
            <person name="Kaster A.-K."/>
            <person name="Ovreas L."/>
            <person name="Rohde M."/>
            <person name="Galperin M.Y."/>
            <person name="Jogler C."/>
        </authorList>
    </citation>
    <scope>NUCLEOTIDE SEQUENCE [LARGE SCALE GENOMIC DNA]</scope>
    <source>
        <strain evidence="14 15">Pr1d</strain>
    </source>
</reference>
<dbReference type="CDD" id="cd01335">
    <property type="entry name" value="Radical_SAM"/>
    <property type="match status" value="1"/>
</dbReference>
<evidence type="ECO:0000256" key="7">
    <source>
        <dbReference type="ARBA" id="ARBA00023014"/>
    </source>
</evidence>
<evidence type="ECO:0000256" key="12">
    <source>
        <dbReference type="HAMAP-Rule" id="MF_01225"/>
    </source>
</evidence>
<evidence type="ECO:0000256" key="6">
    <source>
        <dbReference type="ARBA" id="ARBA00023004"/>
    </source>
</evidence>
<dbReference type="GO" id="GO:0061798">
    <property type="term" value="F:GTP 3',8'-cyclase activity"/>
    <property type="evidence" value="ECO:0007669"/>
    <property type="project" value="UniProtKB-UniRule"/>
</dbReference>
<evidence type="ECO:0000256" key="11">
    <source>
        <dbReference type="ARBA" id="ARBA00048697"/>
    </source>
</evidence>
<dbReference type="PANTHER" id="PTHR22960:SF0">
    <property type="entry name" value="MOLYBDENUM COFACTOR BIOSYNTHESIS PROTEIN 1"/>
    <property type="match status" value="1"/>
</dbReference>
<dbReference type="EMBL" id="CP042913">
    <property type="protein sequence ID" value="QEG34644.1"/>
    <property type="molecule type" value="Genomic_DNA"/>
</dbReference>
<dbReference type="GO" id="GO:0051539">
    <property type="term" value="F:4 iron, 4 sulfur cluster binding"/>
    <property type="evidence" value="ECO:0007669"/>
    <property type="project" value="UniProtKB-UniRule"/>
</dbReference>
<evidence type="ECO:0000313" key="15">
    <source>
        <dbReference type="Proteomes" id="UP000323917"/>
    </source>
</evidence>
<dbReference type="InterPro" id="IPR058240">
    <property type="entry name" value="rSAM_sf"/>
</dbReference>
<feature type="binding site" evidence="12">
    <location>
        <position position="278"/>
    </location>
    <ligand>
        <name>[4Fe-4S] cluster</name>
        <dbReference type="ChEBI" id="CHEBI:49883"/>
        <label>2</label>
        <note>4Fe-4S-substrate</note>
    </ligand>
</feature>
<protein>
    <recommendedName>
        <fullName evidence="1 12">GTP 3',8-cyclase</fullName>
        <ecNumber evidence="1 12">4.1.99.22</ecNumber>
    </recommendedName>
    <alternativeName>
        <fullName evidence="12">Molybdenum cofactor biosynthesis protein A</fullName>
    </alternativeName>
</protein>
<dbReference type="EC" id="4.1.99.22" evidence="1 12"/>
<dbReference type="PROSITE" id="PS51918">
    <property type="entry name" value="RADICAL_SAM"/>
    <property type="match status" value="1"/>
</dbReference>
<evidence type="ECO:0000256" key="8">
    <source>
        <dbReference type="ARBA" id="ARBA00023134"/>
    </source>
</evidence>
<feature type="binding site" evidence="12">
    <location>
        <position position="20"/>
    </location>
    <ligand>
        <name>GTP</name>
        <dbReference type="ChEBI" id="CHEBI:37565"/>
    </ligand>
</feature>
<feature type="binding site" evidence="12">
    <location>
        <position position="70"/>
    </location>
    <ligand>
        <name>GTP</name>
        <dbReference type="ChEBI" id="CHEBI:37565"/>
    </ligand>
</feature>
<evidence type="ECO:0000256" key="1">
    <source>
        <dbReference type="ARBA" id="ARBA00012167"/>
    </source>
</evidence>
<gene>
    <name evidence="12 14" type="primary">moaA</name>
    <name evidence="14" type="ORF">Pr1d_19260</name>
</gene>
<dbReference type="InterPro" id="IPR007197">
    <property type="entry name" value="rSAM"/>
</dbReference>
<evidence type="ECO:0000256" key="10">
    <source>
        <dbReference type="ARBA" id="ARBA00023239"/>
    </source>
</evidence>
<dbReference type="InterPro" id="IPR006638">
    <property type="entry name" value="Elp3/MiaA/NifB-like_rSAM"/>
</dbReference>
<dbReference type="GO" id="GO:0046872">
    <property type="term" value="F:metal ion binding"/>
    <property type="evidence" value="ECO:0007669"/>
    <property type="project" value="UniProtKB-KW"/>
</dbReference>
<keyword evidence="6 12" id="KW-0408">Iron</keyword>
<dbReference type="Pfam" id="PF04055">
    <property type="entry name" value="Radical_SAM"/>
    <property type="match status" value="1"/>
</dbReference>
<dbReference type="PROSITE" id="PS01305">
    <property type="entry name" value="MOAA_NIFB_PQQE"/>
    <property type="match status" value="1"/>
</dbReference>
<dbReference type="InterPro" id="IPR010505">
    <property type="entry name" value="MoaA_twitch"/>
</dbReference>
<dbReference type="SFLD" id="SFLDG01067">
    <property type="entry name" value="SPASM/twitch_domain_containing"/>
    <property type="match status" value="1"/>
</dbReference>
<feature type="binding site" evidence="12">
    <location>
        <position position="261"/>
    </location>
    <ligand>
        <name>[4Fe-4S] cluster</name>
        <dbReference type="ChEBI" id="CHEBI:49883"/>
        <label>2</label>
        <note>4Fe-4S-substrate</note>
    </ligand>
</feature>
<dbReference type="NCBIfam" id="NF001199">
    <property type="entry name" value="PRK00164.2-1"/>
    <property type="match status" value="1"/>
</dbReference>
<dbReference type="InterPro" id="IPR050105">
    <property type="entry name" value="MoCo_biosynth_MoaA/MoaC"/>
</dbReference>
<feature type="binding site" evidence="12">
    <location>
        <position position="125"/>
    </location>
    <ligand>
        <name>S-adenosyl-L-methionine</name>
        <dbReference type="ChEBI" id="CHEBI:59789"/>
    </ligand>
</feature>
<keyword evidence="8 12" id="KW-0342">GTP-binding</keyword>
<evidence type="ECO:0000256" key="4">
    <source>
        <dbReference type="ARBA" id="ARBA00022723"/>
    </source>
</evidence>
<keyword evidence="5 12" id="KW-0547">Nucleotide-binding</keyword>
<keyword evidence="4 12" id="KW-0479">Metal-binding</keyword>
<comment type="cofactor">
    <cofactor evidence="12">
        <name>[4Fe-4S] cluster</name>
        <dbReference type="ChEBI" id="CHEBI:49883"/>
    </cofactor>
    <text evidence="12">Binds 2 [4Fe-4S] clusters. Binds 1 [4Fe-4S] cluster coordinated with 3 cysteines and an exchangeable S-adenosyl-L-methionine and 1 [4Fe-4S] cluster coordinated with 3 cysteines and the GTP-derived substrate.</text>
</comment>
<evidence type="ECO:0000256" key="3">
    <source>
        <dbReference type="ARBA" id="ARBA00022691"/>
    </source>
</evidence>
<accession>A0A5B9Q6J2</accession>
<dbReference type="SFLD" id="SFLDS00029">
    <property type="entry name" value="Radical_SAM"/>
    <property type="match status" value="1"/>
</dbReference>
<feature type="binding site" evidence="12">
    <location>
        <position position="74"/>
    </location>
    <ligand>
        <name>S-adenosyl-L-methionine</name>
        <dbReference type="ChEBI" id="CHEBI:59789"/>
    </ligand>
</feature>
<dbReference type="InterPro" id="IPR000385">
    <property type="entry name" value="MoaA_NifB_PqqE_Fe-S-bd_CS"/>
</dbReference>
<feature type="binding site" evidence="12">
    <location>
        <position position="196"/>
    </location>
    <ligand>
        <name>S-adenosyl-L-methionine</name>
        <dbReference type="ChEBI" id="CHEBI:59789"/>
    </ligand>
</feature>
<dbReference type="PANTHER" id="PTHR22960">
    <property type="entry name" value="MOLYBDOPTERIN COFACTOR SYNTHESIS PROTEIN A"/>
    <property type="match status" value="1"/>
</dbReference>
<keyword evidence="2 12" id="KW-0004">4Fe-4S</keyword>
<sequence length="334" mass="37367">MSSVGQPLTDTLGRVHTSLRVSVTDRCNIRCFYCMPLENVNFRPRDELLTFEEIERFVRIGVTLGIRKIRLTGGEPLVRSELPQLVERLASIDGIEDLALTTNGILLTEQAADLQAAGLQRLNVSLDSLSEETFQKISRRSGLQRVLDGIFAARVAGFTDIRLNAIAIRGLTETEIVPLAGFARTHDFELRFIEFMPLDAENHWESEQVLTSQEIRQTLEANFCPLVPSSRHDPSQPAVDFHFSDGCGRIGFINPISQPFCSSCNRLRITAEGQVRNCLFSTKEWDVRTLLREGGSDDQVRELVRDCVLHKKPAHGVGGAEFVKPERAMYQIGG</sequence>
<feature type="domain" description="Radical SAM core" evidence="13">
    <location>
        <begin position="11"/>
        <end position="225"/>
    </location>
</feature>
<dbReference type="SFLD" id="SFLDG01386">
    <property type="entry name" value="main_SPASM_domain-containing"/>
    <property type="match status" value="1"/>
</dbReference>
<dbReference type="HAMAP" id="MF_01225_B">
    <property type="entry name" value="MoaA_B"/>
    <property type="match status" value="1"/>
</dbReference>
<feature type="binding site" evidence="12">
    <location>
        <position position="264"/>
    </location>
    <ligand>
        <name>[4Fe-4S] cluster</name>
        <dbReference type="ChEBI" id="CHEBI:49883"/>
        <label>2</label>
        <note>4Fe-4S-substrate</note>
    </ligand>
</feature>
<dbReference type="SMART" id="SM00729">
    <property type="entry name" value="Elp3"/>
    <property type="match status" value="1"/>
</dbReference>
<comment type="caution">
    <text evidence="12">Lacks conserved residue(s) required for the propagation of feature annotation.</text>
</comment>
<dbReference type="InterPro" id="IPR040064">
    <property type="entry name" value="MoaA-like"/>
</dbReference>
<dbReference type="CDD" id="cd21117">
    <property type="entry name" value="Twitch_MoaA"/>
    <property type="match status" value="1"/>
</dbReference>
<feature type="binding site" evidence="12">
    <location>
        <position position="101"/>
    </location>
    <ligand>
        <name>GTP</name>
        <dbReference type="ChEBI" id="CHEBI:37565"/>
    </ligand>
</feature>
<proteinExistence type="inferred from homology"/>
<dbReference type="NCBIfam" id="TIGR02666">
    <property type="entry name" value="moaA"/>
    <property type="match status" value="1"/>
</dbReference>
<name>A0A5B9Q6J2_9BACT</name>
<dbReference type="SUPFAM" id="SSF102114">
    <property type="entry name" value="Radical SAM enzymes"/>
    <property type="match status" value="1"/>
</dbReference>
<feature type="binding site" evidence="12">
    <location>
        <begin position="266"/>
        <end position="268"/>
    </location>
    <ligand>
        <name>GTP</name>
        <dbReference type="ChEBI" id="CHEBI:37565"/>
    </ligand>
</feature>
<evidence type="ECO:0000313" key="14">
    <source>
        <dbReference type="EMBL" id="QEG34644.1"/>
    </source>
</evidence>
<feature type="binding site" evidence="12">
    <location>
        <position position="34"/>
    </location>
    <ligand>
        <name>[4Fe-4S] cluster</name>
        <dbReference type="ChEBI" id="CHEBI:49883"/>
        <label>1</label>
        <note>4Fe-4S-S-AdoMet</note>
    </ligand>
</feature>
<dbReference type="Proteomes" id="UP000323917">
    <property type="component" value="Chromosome"/>
</dbReference>
<keyword evidence="15" id="KW-1185">Reference proteome</keyword>
<comment type="similarity">
    <text evidence="12">Belongs to the radical SAM superfamily. MoaA family.</text>
</comment>
<dbReference type="UniPathway" id="UPA00344"/>
<keyword evidence="10 12" id="KW-0456">Lyase</keyword>
<evidence type="ECO:0000256" key="2">
    <source>
        <dbReference type="ARBA" id="ARBA00022485"/>
    </source>
</evidence>
<comment type="pathway">
    <text evidence="12">Cofactor biosynthesis; molybdopterin biosynthesis.</text>
</comment>
<comment type="catalytic activity">
    <reaction evidence="11 12">
        <text>GTP + AH2 + S-adenosyl-L-methionine = (8S)-3',8-cyclo-7,8-dihydroguanosine 5'-triphosphate + 5'-deoxyadenosine + L-methionine + A + H(+)</text>
        <dbReference type="Rhea" id="RHEA:49576"/>
        <dbReference type="ChEBI" id="CHEBI:13193"/>
        <dbReference type="ChEBI" id="CHEBI:15378"/>
        <dbReference type="ChEBI" id="CHEBI:17319"/>
        <dbReference type="ChEBI" id="CHEBI:17499"/>
        <dbReference type="ChEBI" id="CHEBI:37565"/>
        <dbReference type="ChEBI" id="CHEBI:57844"/>
        <dbReference type="ChEBI" id="CHEBI:59789"/>
        <dbReference type="ChEBI" id="CHEBI:131766"/>
        <dbReference type="EC" id="4.1.99.22"/>
    </reaction>
</comment>
<keyword evidence="7 12" id="KW-0411">Iron-sulfur</keyword>
<dbReference type="GO" id="GO:0006777">
    <property type="term" value="P:Mo-molybdopterin cofactor biosynthetic process"/>
    <property type="evidence" value="ECO:0007669"/>
    <property type="project" value="UniProtKB-UniRule"/>
</dbReference>
<dbReference type="SFLD" id="SFLDG01383">
    <property type="entry name" value="cyclic_pyranopterin_phosphate"/>
    <property type="match status" value="1"/>
</dbReference>
<organism evidence="14 15">
    <name type="scientific">Bythopirellula goksoeyrii</name>
    <dbReference type="NCBI Taxonomy" id="1400387"/>
    <lineage>
        <taxon>Bacteria</taxon>
        <taxon>Pseudomonadati</taxon>
        <taxon>Planctomycetota</taxon>
        <taxon>Planctomycetia</taxon>
        <taxon>Pirellulales</taxon>
        <taxon>Lacipirellulaceae</taxon>
        <taxon>Bythopirellula</taxon>
    </lineage>
</organism>
<feature type="binding site" evidence="12">
    <location>
        <position position="27"/>
    </location>
    <ligand>
        <name>[4Fe-4S] cluster</name>
        <dbReference type="ChEBI" id="CHEBI:49883"/>
        <label>1</label>
        <note>4Fe-4S-S-AdoMet</note>
    </ligand>
</feature>
<evidence type="ECO:0000259" key="13">
    <source>
        <dbReference type="PROSITE" id="PS51918"/>
    </source>
</evidence>
<dbReference type="Pfam" id="PF06463">
    <property type="entry name" value="Mob_synth_C"/>
    <property type="match status" value="1"/>
</dbReference>
<dbReference type="GO" id="GO:0061799">
    <property type="term" value="F:cyclic pyranopterin monophosphate synthase activity"/>
    <property type="evidence" value="ECO:0007669"/>
    <property type="project" value="TreeGrafter"/>
</dbReference>
<dbReference type="Gene3D" id="3.20.20.70">
    <property type="entry name" value="Aldolase class I"/>
    <property type="match status" value="1"/>
</dbReference>
<dbReference type="AlphaFoldDB" id="A0A5B9Q6J2"/>
<keyword evidence="9 12" id="KW-0501">Molybdenum cofactor biosynthesis</keyword>
<dbReference type="GO" id="GO:1904047">
    <property type="term" value="F:S-adenosyl-L-methionine binding"/>
    <property type="evidence" value="ECO:0007669"/>
    <property type="project" value="UniProtKB-UniRule"/>
</dbReference>